<dbReference type="RefSeq" id="WP_084601509.1">
    <property type="nucleotide sequence ID" value="NZ_LWHB01000013.1"/>
</dbReference>
<evidence type="ECO:0000313" key="3">
    <source>
        <dbReference type="Proteomes" id="UP000254601"/>
    </source>
</evidence>
<dbReference type="AlphaFoldDB" id="A0A380MNZ8"/>
<organism evidence="2 3">
    <name type="scientific">Suttonella ornithocola</name>
    <dbReference type="NCBI Taxonomy" id="279832"/>
    <lineage>
        <taxon>Bacteria</taxon>
        <taxon>Pseudomonadati</taxon>
        <taxon>Pseudomonadota</taxon>
        <taxon>Gammaproteobacteria</taxon>
        <taxon>Cardiobacteriales</taxon>
        <taxon>Cardiobacteriaceae</taxon>
        <taxon>Suttonella</taxon>
    </lineage>
</organism>
<sequence>MVLGQLLMALFIDKYGFLGMPIRGIGWNKIVGLILVFIGITLFNLKK</sequence>
<dbReference type="EMBL" id="UHIC01000001">
    <property type="protein sequence ID" value="SUO93756.1"/>
    <property type="molecule type" value="Genomic_DNA"/>
</dbReference>
<keyword evidence="1" id="KW-0472">Membrane</keyword>
<accession>A0A380MNZ8</accession>
<dbReference type="InterPro" id="IPR006750">
    <property type="entry name" value="YdcZ"/>
</dbReference>
<name>A0A380MNZ8_9GAMM</name>
<protein>
    <submittedName>
        <fullName evidence="2">Uncharacterized protein conserved in bacteria</fullName>
    </submittedName>
</protein>
<keyword evidence="1" id="KW-1133">Transmembrane helix</keyword>
<reference evidence="2 3" key="1">
    <citation type="submission" date="2018-06" db="EMBL/GenBank/DDBJ databases">
        <authorList>
            <consortium name="Pathogen Informatics"/>
            <person name="Doyle S."/>
        </authorList>
    </citation>
    <scope>NUCLEOTIDE SEQUENCE [LARGE SCALE GENOMIC DNA]</scope>
    <source>
        <strain evidence="2 3">NCTC13337</strain>
    </source>
</reference>
<keyword evidence="3" id="KW-1185">Reference proteome</keyword>
<dbReference type="Pfam" id="PF04657">
    <property type="entry name" value="DMT_YdcZ"/>
    <property type="match status" value="1"/>
</dbReference>
<evidence type="ECO:0000256" key="1">
    <source>
        <dbReference type="SAM" id="Phobius"/>
    </source>
</evidence>
<proteinExistence type="predicted"/>
<evidence type="ECO:0000313" key="2">
    <source>
        <dbReference type="EMBL" id="SUO93756.1"/>
    </source>
</evidence>
<feature type="transmembrane region" description="Helical" evidence="1">
    <location>
        <begin position="25"/>
        <end position="45"/>
    </location>
</feature>
<gene>
    <name evidence="2" type="ORF">NCTC13337_00384</name>
</gene>
<keyword evidence="1" id="KW-0812">Transmembrane</keyword>
<dbReference type="Proteomes" id="UP000254601">
    <property type="component" value="Unassembled WGS sequence"/>
</dbReference>